<gene>
    <name evidence="1" type="ORF">C496_04925</name>
</gene>
<dbReference type="RefSeq" id="WP_006088743.1">
    <property type="nucleotide sequence ID" value="NZ_AOHW01000017.1"/>
</dbReference>
<protein>
    <recommendedName>
        <fullName evidence="3">HNH endonuclease</fullName>
    </recommendedName>
</protein>
<organism evidence="1 2">
    <name type="scientific">Natronorubrum tibetense GA33</name>
    <dbReference type="NCBI Taxonomy" id="1114856"/>
    <lineage>
        <taxon>Archaea</taxon>
        <taxon>Methanobacteriati</taxon>
        <taxon>Methanobacteriota</taxon>
        <taxon>Stenosarchaea group</taxon>
        <taxon>Halobacteria</taxon>
        <taxon>Halobacteriales</taxon>
        <taxon>Natrialbaceae</taxon>
        <taxon>Natronorubrum</taxon>
    </lineage>
</organism>
<dbReference type="EMBL" id="AOHW01000017">
    <property type="protein sequence ID" value="ELY43755.1"/>
    <property type="molecule type" value="Genomic_DNA"/>
</dbReference>
<dbReference type="STRING" id="1114856.GCA_000383975_01272"/>
<keyword evidence="2" id="KW-1185">Reference proteome</keyword>
<name>L9W2S1_9EURY</name>
<reference evidence="1 2" key="1">
    <citation type="journal article" date="2014" name="PLoS Genet.">
        <title>Phylogenetically driven sequencing of extremely halophilic archaea reveals strategies for static and dynamic osmo-response.</title>
        <authorList>
            <person name="Becker E.A."/>
            <person name="Seitzer P.M."/>
            <person name="Tritt A."/>
            <person name="Larsen D."/>
            <person name="Krusor M."/>
            <person name="Yao A.I."/>
            <person name="Wu D."/>
            <person name="Madern D."/>
            <person name="Eisen J.A."/>
            <person name="Darling A.E."/>
            <person name="Facciotti M.T."/>
        </authorList>
    </citation>
    <scope>NUCLEOTIDE SEQUENCE [LARGE SCALE GENOMIC DNA]</scope>
    <source>
        <strain evidence="1 2">GA33</strain>
    </source>
</reference>
<evidence type="ECO:0000313" key="1">
    <source>
        <dbReference type="EMBL" id="ELY43755.1"/>
    </source>
</evidence>
<dbReference type="OrthoDB" id="11472at2157"/>
<accession>L9W2S1</accession>
<dbReference type="Proteomes" id="UP000011599">
    <property type="component" value="Unassembled WGS sequence"/>
</dbReference>
<comment type="caution">
    <text evidence="1">The sequence shown here is derived from an EMBL/GenBank/DDBJ whole genome shotgun (WGS) entry which is preliminary data.</text>
</comment>
<dbReference type="AlphaFoldDB" id="L9W2S1"/>
<evidence type="ECO:0000313" key="2">
    <source>
        <dbReference type="Proteomes" id="UP000011599"/>
    </source>
</evidence>
<proteinExistence type="predicted"/>
<dbReference type="PATRIC" id="fig|1114856.3.peg.1023"/>
<sequence length="275" mass="29417">MTSRDWQADRRAVFDRDDHTCRHCGAVGDAADPTDLRVHPVGAIPIEGTIHESTLVTVCTDCFASLSSSPSGDRSSASLEPLTSRETLFDHVRETTRTQGGAITDAASFASLATSLPTTLAEAETAGEPAADDTGAEYRRLRQDVLLAIDIADAQLERLATIDESAFDADVRSSVEAFSASATDLQSTLRTVVERSETVVAGLERCHGCFDALEGERCSTCRLESRETADWERESGEVALDRLFSAINDELQDASATTEALTDRATALAAQLSDG</sequence>
<evidence type="ECO:0008006" key="3">
    <source>
        <dbReference type="Google" id="ProtNLM"/>
    </source>
</evidence>
<dbReference type="eggNOG" id="arCOG03898">
    <property type="taxonomic scope" value="Archaea"/>
</dbReference>